<dbReference type="Pfam" id="PF13424">
    <property type="entry name" value="TPR_12"/>
    <property type="match status" value="4"/>
</dbReference>
<dbReference type="PANTHER" id="PTHR10098">
    <property type="entry name" value="RAPSYN-RELATED"/>
    <property type="match status" value="1"/>
</dbReference>
<evidence type="ECO:0000313" key="5">
    <source>
        <dbReference type="Proteomes" id="UP001159427"/>
    </source>
</evidence>
<dbReference type="InterPro" id="IPR024983">
    <property type="entry name" value="CHAT_dom"/>
</dbReference>
<dbReference type="PROSITE" id="PS50005">
    <property type="entry name" value="TPR"/>
    <property type="match status" value="7"/>
</dbReference>
<name>A0ABN8M901_9CNID</name>
<evidence type="ECO:0000256" key="2">
    <source>
        <dbReference type="SAM" id="MobiDB-lite"/>
    </source>
</evidence>
<sequence>MARRNHMSDKDDHQNGLAVPKQTRDKEEESVTDSQSIVNPFLDKYAYIIQRYEQCLKSAKDVGDRKGEGEAFRNLGNIFYSLAEFQKAIDYHEQYLTITKEVGDKAGEGKAYGNLGINYDSLGDFRKAADYHERHLGIAKEVGDRAIEGKVYCNLANVYRSLGEFQKAIDYNEQHLMIAKETGDRAEEGIAYGNLGTVYLNLGQFQKAIEYIECHIKSSKEVGDRTGEGTAYGNLGIAYRSLGEFPKAIHFIKQQLKIAKEVGDRPGEGNAYGNLGNVYTGLGDFRGAAECHERHLKIAKEVGDRLGEGKAYGNLSIAYRSLGEIQKAIDYSVQDLKIAKQVGARAGEAIACSILGNAYRTIGEFQKAIEYHEQDLMIAIEVGDRAGEGKACSNLGNCYTSLGEYQKAIEYHERGVKIEKEVGDRAGEGISYGNLGNAYKGTGNLQKAINHYEMYLKIAKEIGDRSGEGTAYGCLGNAYDDIGDFQKAIDFYEQHLKIAKAVGDRIQEGKVYSNIGSVYDSLDELEEAIHYYENSVKTFNHIRSNLISNDEWKISLRNTYDEAHSKLWRLLLKQGKVVEALLTADQGRAQALNDLLEIKYGLKGSRREIGTLTATTPDVLNYLPSNTIFIGINEEGIIFWVNERGKEVRSRRRQIDAPVTNYLLSLLETTQEKIGVNDDVYCEDVYYRSLRNPRDEQRAEERVTRPRSHPSSLETNPLQTLYNIFIDPIRDLLQGDEVVLVPEGPMFLAPFAAFMDRDSKYLCESFRIRLLPSLSSLQLISNCPDDWHSATDALLVGDPWVEEVGRDQLEWAEKEVKMIGEILQTEPLIGKQATKDEVLRRISSVELVHIAAHGQMDTGEIALAPNLARSSSIPVREDYVLTMKDVLKAQISARLVVLSCCHSAHGEVKAEGVVGIARAFLGAGARSVLVSLWAIDDEATMEFMKHFYRQLVNGRRAGEALNEAMKSLRESNRFSRVKYWAPFVLIGDDVTLEYHSYKSKYREARPGFSFKDEVSFRLLSGDFLSKIGFLYP</sequence>
<accession>A0ABN8M901</accession>
<proteinExistence type="predicted"/>
<feature type="compositionally biased region" description="Basic and acidic residues" evidence="2">
    <location>
        <begin position="1"/>
        <end position="14"/>
    </location>
</feature>
<dbReference type="SMART" id="SM00028">
    <property type="entry name" value="TPR"/>
    <property type="match status" value="12"/>
</dbReference>
<evidence type="ECO:0000313" key="4">
    <source>
        <dbReference type="EMBL" id="CAH3026088.1"/>
    </source>
</evidence>
<dbReference type="EMBL" id="CALNXI010000388">
    <property type="protein sequence ID" value="CAH3026088.1"/>
    <property type="molecule type" value="Genomic_DNA"/>
</dbReference>
<feature type="repeat" description="TPR" evidence="1">
    <location>
        <begin position="389"/>
        <end position="422"/>
    </location>
</feature>
<dbReference type="Pfam" id="PF12770">
    <property type="entry name" value="CHAT"/>
    <property type="match status" value="1"/>
</dbReference>
<feature type="repeat" description="TPR" evidence="1">
    <location>
        <begin position="469"/>
        <end position="502"/>
    </location>
</feature>
<feature type="repeat" description="TPR" evidence="1">
    <location>
        <begin position="429"/>
        <end position="462"/>
    </location>
</feature>
<feature type="domain" description="CHAT" evidence="3">
    <location>
        <begin position="716"/>
        <end position="988"/>
    </location>
</feature>
<protein>
    <recommendedName>
        <fullName evidence="3">CHAT domain-containing protein</fullName>
    </recommendedName>
</protein>
<dbReference type="SUPFAM" id="SSF48452">
    <property type="entry name" value="TPR-like"/>
    <property type="match status" value="3"/>
</dbReference>
<evidence type="ECO:0000259" key="3">
    <source>
        <dbReference type="Pfam" id="PF12770"/>
    </source>
</evidence>
<dbReference type="Pfam" id="PF13176">
    <property type="entry name" value="TPR_7"/>
    <property type="match status" value="3"/>
</dbReference>
<dbReference type="Gene3D" id="1.25.40.10">
    <property type="entry name" value="Tetratricopeptide repeat domain"/>
    <property type="match status" value="4"/>
</dbReference>
<keyword evidence="5" id="KW-1185">Reference proteome</keyword>
<feature type="repeat" description="TPR" evidence="1">
    <location>
        <begin position="229"/>
        <end position="262"/>
    </location>
</feature>
<dbReference type="InterPro" id="IPR011990">
    <property type="entry name" value="TPR-like_helical_dom_sf"/>
</dbReference>
<dbReference type="InterPro" id="IPR019734">
    <property type="entry name" value="TPR_rpt"/>
</dbReference>
<feature type="region of interest" description="Disordered" evidence="2">
    <location>
        <begin position="1"/>
        <end position="33"/>
    </location>
</feature>
<feature type="repeat" description="TPR" evidence="1">
    <location>
        <begin position="69"/>
        <end position="102"/>
    </location>
</feature>
<feature type="repeat" description="TPR" evidence="1">
    <location>
        <begin position="509"/>
        <end position="542"/>
    </location>
</feature>
<gene>
    <name evidence="4" type="ORF">PEVE_00028030</name>
</gene>
<reference evidence="4 5" key="1">
    <citation type="submission" date="2022-05" db="EMBL/GenBank/DDBJ databases">
        <authorList>
            <consortium name="Genoscope - CEA"/>
            <person name="William W."/>
        </authorList>
    </citation>
    <scope>NUCLEOTIDE SEQUENCE [LARGE SCALE GENOMIC DNA]</scope>
</reference>
<dbReference type="PANTHER" id="PTHR10098:SF108">
    <property type="entry name" value="TETRATRICOPEPTIDE REPEAT PROTEIN 28"/>
    <property type="match status" value="1"/>
</dbReference>
<feature type="repeat" description="TPR" evidence="1">
    <location>
        <begin position="149"/>
        <end position="182"/>
    </location>
</feature>
<dbReference type="Proteomes" id="UP001159427">
    <property type="component" value="Unassembled WGS sequence"/>
</dbReference>
<keyword evidence="1" id="KW-0802">TPR repeat</keyword>
<comment type="caution">
    <text evidence="4">The sequence shown here is derived from an EMBL/GenBank/DDBJ whole genome shotgun (WGS) entry which is preliminary data.</text>
</comment>
<organism evidence="4 5">
    <name type="scientific">Porites evermanni</name>
    <dbReference type="NCBI Taxonomy" id="104178"/>
    <lineage>
        <taxon>Eukaryota</taxon>
        <taxon>Metazoa</taxon>
        <taxon>Cnidaria</taxon>
        <taxon>Anthozoa</taxon>
        <taxon>Hexacorallia</taxon>
        <taxon>Scleractinia</taxon>
        <taxon>Fungiina</taxon>
        <taxon>Poritidae</taxon>
        <taxon>Porites</taxon>
    </lineage>
</organism>
<evidence type="ECO:0000256" key="1">
    <source>
        <dbReference type="PROSITE-ProRule" id="PRU00339"/>
    </source>
</evidence>